<dbReference type="AlphaFoldDB" id="A0AA90NL03"/>
<evidence type="ECO:0000313" key="3">
    <source>
        <dbReference type="EMBL" id="MDP0396379.1"/>
    </source>
</evidence>
<dbReference type="Pfam" id="PF24837">
    <property type="entry name" value="AMIN-like"/>
    <property type="match status" value="1"/>
</dbReference>
<dbReference type="EMBL" id="JAUTIX010000001">
    <property type="protein sequence ID" value="MDP0396379.1"/>
    <property type="molecule type" value="Genomic_DNA"/>
</dbReference>
<gene>
    <name evidence="3" type="ORF">Q7X28_00435</name>
</gene>
<dbReference type="PROSITE" id="PS51257">
    <property type="entry name" value="PROKAR_LIPOPROTEIN"/>
    <property type="match status" value="1"/>
</dbReference>
<proteinExistence type="predicted"/>
<protein>
    <recommendedName>
        <fullName evidence="2">AMIN-like domain-containing protein</fullName>
    </recommendedName>
</protein>
<feature type="domain" description="AMIN-like" evidence="2">
    <location>
        <begin position="90"/>
        <end position="216"/>
    </location>
</feature>
<keyword evidence="4" id="KW-1185">Reference proteome</keyword>
<evidence type="ECO:0000256" key="1">
    <source>
        <dbReference type="SAM" id="MobiDB-lite"/>
    </source>
</evidence>
<dbReference type="Proteomes" id="UP001178281">
    <property type="component" value="Unassembled WGS sequence"/>
</dbReference>
<organism evidence="3 4">
    <name type="scientific">Tsukamurella strandjordii</name>
    <dbReference type="NCBI Taxonomy" id="147577"/>
    <lineage>
        <taxon>Bacteria</taxon>
        <taxon>Bacillati</taxon>
        <taxon>Actinomycetota</taxon>
        <taxon>Actinomycetes</taxon>
        <taxon>Mycobacteriales</taxon>
        <taxon>Tsukamurellaceae</taxon>
        <taxon>Tsukamurella</taxon>
    </lineage>
</organism>
<sequence length="217" mass="21201">MTFSKSTLGDLKTAAAVTATVLALGGTLVACGNETKKEAAPSTSSAAASPAAAGVTGAPVTATVTAAPQAPAAGGAPAGGAAPASGPTMLSDLRTGRSDDADRLVLQFTTAVPKYTVVRQSGPIQDCGSGATVGDAGEYLVVKVEPIALFDDNGNPAYKGPNSIPGPGGGAIDRATISCAFEGQLQVAVKLADGKGAKTSKDFTLTGPSRIVLDVKG</sequence>
<dbReference type="InterPro" id="IPR056303">
    <property type="entry name" value="AMIN-like"/>
</dbReference>
<feature type="region of interest" description="Disordered" evidence="1">
    <location>
        <begin position="71"/>
        <end position="95"/>
    </location>
</feature>
<dbReference type="RefSeq" id="WP_305109951.1">
    <property type="nucleotide sequence ID" value="NZ_JAUTIX010000001.1"/>
</dbReference>
<accession>A0AA90NL03</accession>
<name>A0AA90NL03_9ACTN</name>
<feature type="compositionally biased region" description="Low complexity" evidence="1">
    <location>
        <begin position="71"/>
        <end position="88"/>
    </location>
</feature>
<comment type="caution">
    <text evidence="3">The sequence shown here is derived from an EMBL/GenBank/DDBJ whole genome shotgun (WGS) entry which is preliminary data.</text>
</comment>
<evidence type="ECO:0000313" key="4">
    <source>
        <dbReference type="Proteomes" id="UP001178281"/>
    </source>
</evidence>
<evidence type="ECO:0000259" key="2">
    <source>
        <dbReference type="Pfam" id="PF24837"/>
    </source>
</evidence>
<reference evidence="3" key="1">
    <citation type="submission" date="2023-08" db="EMBL/GenBank/DDBJ databases">
        <title>The draft genome of Tsukamurella strandjordii strain 050030.</title>
        <authorList>
            <person name="Zhao F."/>
            <person name="Feng Y."/>
            <person name="Zong Z."/>
        </authorList>
    </citation>
    <scope>NUCLEOTIDE SEQUENCE</scope>
    <source>
        <strain evidence="3">050030</strain>
    </source>
</reference>